<dbReference type="Proteomes" id="UP000186004">
    <property type="component" value="Unassembled WGS sequence"/>
</dbReference>
<feature type="domain" description="Glycosyltransferase 2-like" evidence="2">
    <location>
        <begin position="29"/>
        <end position="178"/>
    </location>
</feature>
<organism evidence="3 4">
    <name type="scientific">Micromonospora avicenniae</name>
    <dbReference type="NCBI Taxonomy" id="1198245"/>
    <lineage>
        <taxon>Bacteria</taxon>
        <taxon>Bacillati</taxon>
        <taxon>Actinomycetota</taxon>
        <taxon>Actinomycetes</taxon>
        <taxon>Micromonosporales</taxon>
        <taxon>Micromonosporaceae</taxon>
        <taxon>Micromonospora</taxon>
    </lineage>
</organism>
<dbReference type="SUPFAM" id="SSF53448">
    <property type="entry name" value="Nucleotide-diphospho-sugar transferases"/>
    <property type="match status" value="1"/>
</dbReference>
<proteinExistence type="inferred from homology"/>
<dbReference type="PANTHER" id="PTHR48090">
    <property type="entry name" value="UNDECAPRENYL-PHOSPHATE 4-DEOXY-4-FORMAMIDO-L-ARABINOSE TRANSFERASE-RELATED"/>
    <property type="match status" value="1"/>
</dbReference>
<evidence type="ECO:0000313" key="3">
    <source>
        <dbReference type="EMBL" id="SIR96081.1"/>
    </source>
</evidence>
<dbReference type="InterPro" id="IPR029044">
    <property type="entry name" value="Nucleotide-diphossugar_trans"/>
</dbReference>
<dbReference type="InterPro" id="IPR001173">
    <property type="entry name" value="Glyco_trans_2-like"/>
</dbReference>
<dbReference type="Gene3D" id="3.90.550.10">
    <property type="entry name" value="Spore Coat Polysaccharide Biosynthesis Protein SpsA, Chain A"/>
    <property type="match status" value="1"/>
</dbReference>
<dbReference type="Pfam" id="PF00535">
    <property type="entry name" value="Glycos_transf_2"/>
    <property type="match status" value="1"/>
</dbReference>
<dbReference type="STRING" id="1198245.SAMN05444858_13125"/>
<comment type="similarity">
    <text evidence="1">Belongs to the glycosyltransferase 2 family.</text>
</comment>
<dbReference type="GO" id="GO:0016740">
    <property type="term" value="F:transferase activity"/>
    <property type="evidence" value="ECO:0007669"/>
    <property type="project" value="UniProtKB-KW"/>
</dbReference>
<protein>
    <submittedName>
        <fullName evidence="3">Glycosyl transferase family 2</fullName>
    </submittedName>
</protein>
<reference evidence="3 4" key="1">
    <citation type="submission" date="2017-01" db="EMBL/GenBank/DDBJ databases">
        <authorList>
            <person name="Mah S.A."/>
            <person name="Swanson W.J."/>
            <person name="Moy G.W."/>
            <person name="Vacquier V.D."/>
        </authorList>
    </citation>
    <scope>NUCLEOTIDE SEQUENCE [LARGE SCALE GENOMIC DNA]</scope>
    <source>
        <strain evidence="3 4">DSM 45758</strain>
    </source>
</reference>
<evidence type="ECO:0000313" key="4">
    <source>
        <dbReference type="Proteomes" id="UP000186004"/>
    </source>
</evidence>
<dbReference type="CDD" id="cd04179">
    <property type="entry name" value="DPM_DPG-synthase_like"/>
    <property type="match status" value="1"/>
</dbReference>
<gene>
    <name evidence="3" type="ORF">SAMN05444858_13125</name>
</gene>
<evidence type="ECO:0000256" key="1">
    <source>
        <dbReference type="ARBA" id="ARBA00006739"/>
    </source>
</evidence>
<keyword evidence="3" id="KW-0808">Transferase</keyword>
<dbReference type="InterPro" id="IPR050256">
    <property type="entry name" value="Glycosyltransferase_2"/>
</dbReference>
<keyword evidence="4" id="KW-1185">Reference proteome</keyword>
<dbReference type="AlphaFoldDB" id="A0A1N7F6W0"/>
<evidence type="ECO:0000259" key="2">
    <source>
        <dbReference type="Pfam" id="PF00535"/>
    </source>
</evidence>
<accession>A0A1N7F6W0</accession>
<dbReference type="PANTHER" id="PTHR48090:SF7">
    <property type="entry name" value="RFBJ PROTEIN"/>
    <property type="match status" value="1"/>
</dbReference>
<dbReference type="EMBL" id="FTNF01000031">
    <property type="protein sequence ID" value="SIR96081.1"/>
    <property type="molecule type" value="Genomic_DNA"/>
</dbReference>
<sequence length="259" mass="28878">MVGTTIALTSQATLGATIVPTMEISVKLSILMPVYNEEDRIADALKQALAVDYPCEIELVVVDDGSRDGTAEVLDRADDQRVRVITHQRNAGKGAAIKTAVDNAEGEYMVILDADLEYDPQDIPKLLDPVLDGRATVVYGNRTFGSHSAYSFWYVMGNKGVTMAANLLFNSYIGDLETCFKLMPVALYRSLDVRSRGFGMEAEVTGKLLRRRIRPYEVPISYRARGREEGKKITWKDGVEAIWILGRERTRRRPSASIR</sequence>
<name>A0A1N7F6W0_9ACTN</name>